<dbReference type="Proteomes" id="UP000324209">
    <property type="component" value="Chromosome"/>
</dbReference>
<dbReference type="SUPFAM" id="SSF109709">
    <property type="entry name" value="KorB DNA-binding domain-like"/>
    <property type="match status" value="1"/>
</dbReference>
<dbReference type="InterPro" id="IPR004437">
    <property type="entry name" value="ParB/RepB/Spo0J"/>
</dbReference>
<reference evidence="5 6" key="1">
    <citation type="submission" date="2019-02" db="EMBL/GenBank/DDBJ databases">
        <title>Complete Genome Sequence and Methylome Analysis of free living Spirochaetas.</title>
        <authorList>
            <person name="Fomenkov A."/>
            <person name="Dubinina G."/>
            <person name="Leshcheva N."/>
            <person name="Mikheeva N."/>
            <person name="Grabovich M."/>
            <person name="Vincze T."/>
            <person name="Roberts R.J."/>
        </authorList>
    </citation>
    <scope>NUCLEOTIDE SEQUENCE [LARGE SCALE GENOMIC DNA]</scope>
    <source>
        <strain evidence="5 6">K2</strain>
    </source>
</reference>
<feature type="domain" description="ParB-like N-terminal" evidence="4">
    <location>
        <begin position="28"/>
        <end position="117"/>
    </location>
</feature>
<evidence type="ECO:0000313" key="6">
    <source>
        <dbReference type="Proteomes" id="UP000324209"/>
    </source>
</evidence>
<accession>A0A5C1QV13</accession>
<dbReference type="Gene3D" id="3.90.1530.30">
    <property type="match status" value="1"/>
</dbReference>
<dbReference type="InterPro" id="IPR003115">
    <property type="entry name" value="ParB_N"/>
</dbReference>
<dbReference type="EMBL" id="CP036150">
    <property type="protein sequence ID" value="QEN09932.1"/>
    <property type="molecule type" value="Genomic_DNA"/>
</dbReference>
<proteinExistence type="inferred from homology"/>
<sequence length="285" mass="31938">MGLDALLSLDDSTQDKVDIPSDLRDSVEDIPIASIITNPDQPRKTFSEESLQELADSIKSRGVIQPIIVEKSGDGYEIVAGERRFRASVLAERESIPAIIRDFSIEEKLEIALIENIQREDLTAIEEAQAYRNLMESLDMSQQEIANKVGKKRSTIANSLRLLNLPEDIQASLSQGIITAGHARAILAVLNPADQKILHSRIRDEGLSVRESEKMVEDLNQGKRLQNRDKAALPKNKIPEILGIEQKFIDHFGTRVQVKGNLKKGKIEISYFSEDDLERIFDLIS</sequence>
<dbReference type="PANTHER" id="PTHR33375">
    <property type="entry name" value="CHROMOSOME-PARTITIONING PROTEIN PARB-RELATED"/>
    <property type="match status" value="1"/>
</dbReference>
<dbReference type="GO" id="GO:0005694">
    <property type="term" value="C:chromosome"/>
    <property type="evidence" value="ECO:0007669"/>
    <property type="project" value="TreeGrafter"/>
</dbReference>
<dbReference type="InterPro" id="IPR050336">
    <property type="entry name" value="Chromosome_partition/occlusion"/>
</dbReference>
<dbReference type="GO" id="GO:0003677">
    <property type="term" value="F:DNA binding"/>
    <property type="evidence" value="ECO:0007669"/>
    <property type="project" value="UniProtKB-KW"/>
</dbReference>
<name>A0A5C1QV13_9SPIO</name>
<evidence type="ECO:0000256" key="3">
    <source>
        <dbReference type="ARBA" id="ARBA00023125"/>
    </source>
</evidence>
<dbReference type="Pfam" id="PF23552">
    <property type="entry name" value="ParB_C"/>
    <property type="match status" value="1"/>
</dbReference>
<dbReference type="SUPFAM" id="SSF110849">
    <property type="entry name" value="ParB/Sulfiredoxin"/>
    <property type="match status" value="1"/>
</dbReference>
<dbReference type="Pfam" id="PF02195">
    <property type="entry name" value="ParB_N"/>
    <property type="match status" value="1"/>
</dbReference>
<dbReference type="Gene3D" id="1.10.10.2830">
    <property type="match status" value="1"/>
</dbReference>
<evidence type="ECO:0000256" key="1">
    <source>
        <dbReference type="ARBA" id="ARBA00006295"/>
    </source>
</evidence>
<keyword evidence="3" id="KW-0238">DNA-binding</keyword>
<dbReference type="NCBIfam" id="TIGR00180">
    <property type="entry name" value="parB_part"/>
    <property type="match status" value="1"/>
</dbReference>
<evidence type="ECO:0000313" key="5">
    <source>
        <dbReference type="EMBL" id="QEN09932.1"/>
    </source>
</evidence>
<dbReference type="InterPro" id="IPR041468">
    <property type="entry name" value="HTH_ParB/Spo0J"/>
</dbReference>
<keyword evidence="2" id="KW-0159">Chromosome partition</keyword>
<evidence type="ECO:0000256" key="2">
    <source>
        <dbReference type="ARBA" id="ARBA00022829"/>
    </source>
</evidence>
<protein>
    <submittedName>
        <fullName evidence="5">ParB/RepB/Spo0J family partition protein</fullName>
    </submittedName>
</protein>
<dbReference type="FunFam" id="1.10.10.2830:FF:000001">
    <property type="entry name" value="Chromosome partitioning protein ParB"/>
    <property type="match status" value="1"/>
</dbReference>
<dbReference type="OrthoDB" id="9802051at2"/>
<dbReference type="Pfam" id="PF17762">
    <property type="entry name" value="HTH_ParB"/>
    <property type="match status" value="1"/>
</dbReference>
<dbReference type="SMART" id="SM00470">
    <property type="entry name" value="ParB"/>
    <property type="match status" value="1"/>
</dbReference>
<dbReference type="GO" id="GO:0007059">
    <property type="term" value="P:chromosome segregation"/>
    <property type="evidence" value="ECO:0007669"/>
    <property type="project" value="UniProtKB-KW"/>
</dbReference>
<organism evidence="5 6">
    <name type="scientific">Oceanispirochaeta crateris</name>
    <dbReference type="NCBI Taxonomy" id="2518645"/>
    <lineage>
        <taxon>Bacteria</taxon>
        <taxon>Pseudomonadati</taxon>
        <taxon>Spirochaetota</taxon>
        <taxon>Spirochaetia</taxon>
        <taxon>Spirochaetales</taxon>
        <taxon>Spirochaetaceae</taxon>
        <taxon>Oceanispirochaeta</taxon>
    </lineage>
</organism>
<evidence type="ECO:0000259" key="4">
    <source>
        <dbReference type="SMART" id="SM00470"/>
    </source>
</evidence>
<dbReference type="KEGG" id="ock:EXM22_14165"/>
<dbReference type="PANTHER" id="PTHR33375:SF1">
    <property type="entry name" value="CHROMOSOME-PARTITIONING PROTEIN PARB-RELATED"/>
    <property type="match status" value="1"/>
</dbReference>
<dbReference type="CDD" id="cd16393">
    <property type="entry name" value="SPO0J_N"/>
    <property type="match status" value="1"/>
</dbReference>
<dbReference type="FunFam" id="3.90.1530.30:FF:000001">
    <property type="entry name" value="Chromosome partitioning protein ParB"/>
    <property type="match status" value="1"/>
</dbReference>
<gene>
    <name evidence="5" type="ORF">EXM22_14165</name>
</gene>
<dbReference type="InterPro" id="IPR057240">
    <property type="entry name" value="ParB_dimer_C"/>
</dbReference>
<dbReference type="InterPro" id="IPR036086">
    <property type="entry name" value="ParB/Sulfiredoxin_sf"/>
</dbReference>
<keyword evidence="6" id="KW-1185">Reference proteome</keyword>
<dbReference type="GO" id="GO:0045881">
    <property type="term" value="P:positive regulation of sporulation resulting in formation of a cellular spore"/>
    <property type="evidence" value="ECO:0007669"/>
    <property type="project" value="TreeGrafter"/>
</dbReference>
<comment type="similarity">
    <text evidence="1">Belongs to the ParB family.</text>
</comment>
<dbReference type="AlphaFoldDB" id="A0A5C1QV13"/>